<dbReference type="Proteomes" id="UP001175211">
    <property type="component" value="Unassembled WGS sequence"/>
</dbReference>
<proteinExistence type="predicted"/>
<dbReference type="EMBL" id="JAUEPS010000025">
    <property type="protein sequence ID" value="KAK0455366.1"/>
    <property type="molecule type" value="Genomic_DNA"/>
</dbReference>
<evidence type="ECO:0000313" key="3">
    <source>
        <dbReference type="Proteomes" id="UP001175211"/>
    </source>
</evidence>
<dbReference type="GeneID" id="85366150"/>
<dbReference type="AlphaFoldDB" id="A0AA39K8Q6"/>
<keyword evidence="1" id="KW-0812">Transmembrane</keyword>
<keyword evidence="3" id="KW-1185">Reference proteome</keyword>
<organism evidence="2 3">
    <name type="scientific">Armillaria tabescens</name>
    <name type="common">Ringless honey mushroom</name>
    <name type="synonym">Agaricus tabescens</name>
    <dbReference type="NCBI Taxonomy" id="1929756"/>
    <lineage>
        <taxon>Eukaryota</taxon>
        <taxon>Fungi</taxon>
        <taxon>Dikarya</taxon>
        <taxon>Basidiomycota</taxon>
        <taxon>Agaricomycotina</taxon>
        <taxon>Agaricomycetes</taxon>
        <taxon>Agaricomycetidae</taxon>
        <taxon>Agaricales</taxon>
        <taxon>Marasmiineae</taxon>
        <taxon>Physalacriaceae</taxon>
        <taxon>Desarmillaria</taxon>
    </lineage>
</organism>
<accession>A0AA39K8Q6</accession>
<reference evidence="2" key="1">
    <citation type="submission" date="2023-06" db="EMBL/GenBank/DDBJ databases">
        <authorList>
            <consortium name="Lawrence Berkeley National Laboratory"/>
            <person name="Ahrendt S."/>
            <person name="Sahu N."/>
            <person name="Indic B."/>
            <person name="Wong-Bajracharya J."/>
            <person name="Merenyi Z."/>
            <person name="Ke H.-M."/>
            <person name="Monk M."/>
            <person name="Kocsube S."/>
            <person name="Drula E."/>
            <person name="Lipzen A."/>
            <person name="Balint B."/>
            <person name="Henrissat B."/>
            <person name="Andreopoulos B."/>
            <person name="Martin F.M."/>
            <person name="Harder C.B."/>
            <person name="Rigling D."/>
            <person name="Ford K.L."/>
            <person name="Foster G.D."/>
            <person name="Pangilinan J."/>
            <person name="Papanicolaou A."/>
            <person name="Barry K."/>
            <person name="LaButti K."/>
            <person name="Viragh M."/>
            <person name="Koriabine M."/>
            <person name="Yan M."/>
            <person name="Riley R."/>
            <person name="Champramary S."/>
            <person name="Plett K.L."/>
            <person name="Tsai I.J."/>
            <person name="Slot J."/>
            <person name="Sipos G."/>
            <person name="Plett J."/>
            <person name="Nagy L.G."/>
            <person name="Grigoriev I.V."/>
        </authorList>
    </citation>
    <scope>NUCLEOTIDE SEQUENCE</scope>
    <source>
        <strain evidence="2">CCBAS 213</strain>
    </source>
</reference>
<keyword evidence="1" id="KW-0472">Membrane</keyword>
<evidence type="ECO:0000256" key="1">
    <source>
        <dbReference type="SAM" id="Phobius"/>
    </source>
</evidence>
<evidence type="ECO:0000313" key="2">
    <source>
        <dbReference type="EMBL" id="KAK0455366.1"/>
    </source>
</evidence>
<gene>
    <name evidence="2" type="ORF">EV420DRAFT_565117</name>
</gene>
<protein>
    <submittedName>
        <fullName evidence="2">Uncharacterized protein</fullName>
    </submittedName>
</protein>
<feature type="transmembrane region" description="Helical" evidence="1">
    <location>
        <begin position="116"/>
        <end position="141"/>
    </location>
</feature>
<comment type="caution">
    <text evidence="2">The sequence shown here is derived from an EMBL/GenBank/DDBJ whole genome shotgun (WGS) entry which is preliminary data.</text>
</comment>
<keyword evidence="1" id="KW-1133">Transmembrane helix</keyword>
<dbReference type="RefSeq" id="XP_060328876.1">
    <property type="nucleotide sequence ID" value="XM_060482602.1"/>
</dbReference>
<name>A0AA39K8Q6_ARMTA</name>
<sequence length="161" mass="18476">MDAGYGSACDRYPSQVPTQPLEYSLLPPPCPLTDLPGAQTWFISTHIKSPPHKLRSISCDDDFSIIFHPFFLRLEAFESPSSWLQTDPLFAKIGHFIAELWQDLCFGRGWRAYSRYLGFGWVLPYILVSIICYHLTVLLPYHCPHCLTQPSFCSVHIFFAF</sequence>